<accession>A0A1I5A9X1</accession>
<evidence type="ECO:0000259" key="4">
    <source>
        <dbReference type="Pfam" id="PF08241"/>
    </source>
</evidence>
<evidence type="ECO:0000313" key="6">
    <source>
        <dbReference type="Proteomes" id="UP000198867"/>
    </source>
</evidence>
<dbReference type="Proteomes" id="UP000198867">
    <property type="component" value="Unassembled WGS sequence"/>
</dbReference>
<sequence length="241" mass="26863">MMVLQQKFAPSLTARDDALVERMDEPSCDRDTLFRTYADFPRVNRVVSGWRTTYLSQIRPRFTGPVHSLVDIGSGGGDVARALIDWARRDGVKLDVTAIDPDPRAADYVRTLPPALGFAYRECSSTDLVDEGARFDFVVSNHVLHHLAAAELGTVLADSKRLARRAVVHSDIRRSGAAYLLFSAFTAARFRGSFIREDGLLSIRRSYSRDELAALAPRGWTVKTQAPFRLLLVFERHTPGA</sequence>
<dbReference type="EMBL" id="FOVM01000003">
    <property type="protein sequence ID" value="SFN59252.1"/>
    <property type="molecule type" value="Genomic_DNA"/>
</dbReference>
<dbReference type="PANTHER" id="PTHR43464">
    <property type="entry name" value="METHYLTRANSFERASE"/>
    <property type="match status" value="1"/>
</dbReference>
<organism evidence="5 6">
    <name type="scientific">Mycetocola miduiensis</name>
    <dbReference type="NCBI Taxonomy" id="995034"/>
    <lineage>
        <taxon>Bacteria</taxon>
        <taxon>Bacillati</taxon>
        <taxon>Actinomycetota</taxon>
        <taxon>Actinomycetes</taxon>
        <taxon>Micrococcales</taxon>
        <taxon>Microbacteriaceae</taxon>
        <taxon>Mycetocola</taxon>
    </lineage>
</organism>
<dbReference type="GO" id="GO:0032259">
    <property type="term" value="P:methylation"/>
    <property type="evidence" value="ECO:0007669"/>
    <property type="project" value="UniProtKB-KW"/>
</dbReference>
<feature type="domain" description="Methyltransferase type 11" evidence="4">
    <location>
        <begin position="70"/>
        <end position="164"/>
    </location>
</feature>
<dbReference type="AlphaFoldDB" id="A0A1I5A9X1"/>
<dbReference type="PANTHER" id="PTHR43464:SF19">
    <property type="entry name" value="UBIQUINONE BIOSYNTHESIS O-METHYLTRANSFERASE, MITOCHONDRIAL"/>
    <property type="match status" value="1"/>
</dbReference>
<evidence type="ECO:0000256" key="3">
    <source>
        <dbReference type="ARBA" id="ARBA00022691"/>
    </source>
</evidence>
<evidence type="ECO:0000313" key="5">
    <source>
        <dbReference type="EMBL" id="SFN59252.1"/>
    </source>
</evidence>
<name>A0A1I5A9X1_9MICO</name>
<keyword evidence="1 5" id="KW-0489">Methyltransferase</keyword>
<dbReference type="NCBIfam" id="NF004851">
    <property type="entry name" value="PRK06202.1"/>
    <property type="match status" value="1"/>
</dbReference>
<evidence type="ECO:0000256" key="1">
    <source>
        <dbReference type="ARBA" id="ARBA00022603"/>
    </source>
</evidence>
<dbReference type="CDD" id="cd02440">
    <property type="entry name" value="AdoMet_MTases"/>
    <property type="match status" value="1"/>
</dbReference>
<proteinExistence type="predicted"/>
<keyword evidence="6" id="KW-1185">Reference proteome</keyword>
<dbReference type="GO" id="GO:0008757">
    <property type="term" value="F:S-adenosylmethionine-dependent methyltransferase activity"/>
    <property type="evidence" value="ECO:0007669"/>
    <property type="project" value="InterPro"/>
</dbReference>
<keyword evidence="3" id="KW-0949">S-adenosyl-L-methionine</keyword>
<dbReference type="Pfam" id="PF08241">
    <property type="entry name" value="Methyltransf_11"/>
    <property type="match status" value="1"/>
</dbReference>
<dbReference type="STRING" id="995034.SAMN05216219_1288"/>
<dbReference type="SUPFAM" id="SSF53335">
    <property type="entry name" value="S-adenosyl-L-methionine-dependent methyltransferases"/>
    <property type="match status" value="1"/>
</dbReference>
<keyword evidence="2" id="KW-0808">Transferase</keyword>
<protein>
    <submittedName>
        <fullName evidence="5">2-polyprenyl-3-methyl-5-hydroxy-6-metoxy-1,4-benzoquinol methylase</fullName>
    </submittedName>
</protein>
<evidence type="ECO:0000256" key="2">
    <source>
        <dbReference type="ARBA" id="ARBA00022679"/>
    </source>
</evidence>
<reference evidence="6" key="1">
    <citation type="submission" date="2016-10" db="EMBL/GenBank/DDBJ databases">
        <authorList>
            <person name="Varghese N."/>
            <person name="Submissions S."/>
        </authorList>
    </citation>
    <scope>NUCLEOTIDE SEQUENCE [LARGE SCALE GENOMIC DNA]</scope>
    <source>
        <strain evidence="6">CGMCC 1.11101</strain>
    </source>
</reference>
<gene>
    <name evidence="5" type="ORF">SAMN05216219_1288</name>
</gene>
<dbReference type="InterPro" id="IPR029063">
    <property type="entry name" value="SAM-dependent_MTases_sf"/>
</dbReference>
<dbReference type="InterPro" id="IPR013216">
    <property type="entry name" value="Methyltransf_11"/>
</dbReference>
<dbReference type="Gene3D" id="3.40.50.150">
    <property type="entry name" value="Vaccinia Virus protein VP39"/>
    <property type="match status" value="1"/>
</dbReference>